<reference evidence="4" key="2">
    <citation type="submission" date="2015-01" db="EMBL/GenBank/DDBJ databases">
        <title>Evolutionary Origins and Diversification of the Mycorrhizal Mutualists.</title>
        <authorList>
            <consortium name="DOE Joint Genome Institute"/>
            <consortium name="Mycorrhizal Genomics Consortium"/>
            <person name="Kohler A."/>
            <person name="Kuo A."/>
            <person name="Nagy L.G."/>
            <person name="Floudas D."/>
            <person name="Copeland A."/>
            <person name="Barry K.W."/>
            <person name="Cichocki N."/>
            <person name="Veneault-Fourrey C."/>
            <person name="LaButti K."/>
            <person name="Lindquist E.A."/>
            <person name="Lipzen A."/>
            <person name="Lundell T."/>
            <person name="Morin E."/>
            <person name="Murat C."/>
            <person name="Riley R."/>
            <person name="Ohm R."/>
            <person name="Sun H."/>
            <person name="Tunlid A."/>
            <person name="Henrissat B."/>
            <person name="Grigoriev I.V."/>
            <person name="Hibbett D.S."/>
            <person name="Martin F."/>
        </authorList>
    </citation>
    <scope>NUCLEOTIDE SEQUENCE [LARGE SCALE GENOMIC DNA]</scope>
    <source>
        <strain evidence="4">441</strain>
    </source>
</reference>
<dbReference type="PANTHER" id="PTHR45982:SF3">
    <property type="entry name" value="F-BOX PROTEIN POF9"/>
    <property type="match status" value="1"/>
</dbReference>
<organism evidence="3 4">
    <name type="scientific">Pisolithus microcarpus 441</name>
    <dbReference type="NCBI Taxonomy" id="765257"/>
    <lineage>
        <taxon>Eukaryota</taxon>
        <taxon>Fungi</taxon>
        <taxon>Dikarya</taxon>
        <taxon>Basidiomycota</taxon>
        <taxon>Agaricomycotina</taxon>
        <taxon>Agaricomycetes</taxon>
        <taxon>Agaricomycetidae</taxon>
        <taxon>Boletales</taxon>
        <taxon>Sclerodermatineae</taxon>
        <taxon>Pisolithaceae</taxon>
        <taxon>Pisolithus</taxon>
    </lineage>
</organism>
<dbReference type="InterPro" id="IPR009091">
    <property type="entry name" value="RCC1/BLIP-II"/>
</dbReference>
<proteinExistence type="predicted"/>
<dbReference type="Gene3D" id="2.130.10.30">
    <property type="entry name" value="Regulator of chromosome condensation 1/beta-lactamase-inhibitor protein II"/>
    <property type="match status" value="2"/>
</dbReference>
<dbReference type="Proteomes" id="UP000054018">
    <property type="component" value="Unassembled WGS sequence"/>
</dbReference>
<feature type="repeat" description="RCC1" evidence="1">
    <location>
        <begin position="385"/>
        <end position="436"/>
    </location>
</feature>
<dbReference type="SUPFAM" id="SSF81383">
    <property type="entry name" value="F-box domain"/>
    <property type="match status" value="1"/>
</dbReference>
<dbReference type="HOGENOM" id="CLU_017519_1_0_1"/>
<dbReference type="PRINTS" id="PR00633">
    <property type="entry name" value="RCCNDNSATION"/>
</dbReference>
<dbReference type="PROSITE" id="PS50012">
    <property type="entry name" value="RCC1_3"/>
    <property type="match status" value="3"/>
</dbReference>
<evidence type="ECO:0008006" key="5">
    <source>
        <dbReference type="Google" id="ProtNLM"/>
    </source>
</evidence>
<evidence type="ECO:0000313" key="3">
    <source>
        <dbReference type="EMBL" id="KIK23033.1"/>
    </source>
</evidence>
<evidence type="ECO:0000256" key="1">
    <source>
        <dbReference type="PROSITE-ProRule" id="PRU00235"/>
    </source>
</evidence>
<dbReference type="PANTHER" id="PTHR45982">
    <property type="entry name" value="REGULATOR OF CHROMOSOME CONDENSATION"/>
    <property type="match status" value="1"/>
</dbReference>
<dbReference type="GO" id="GO:0005737">
    <property type="term" value="C:cytoplasm"/>
    <property type="evidence" value="ECO:0007669"/>
    <property type="project" value="TreeGrafter"/>
</dbReference>
<sequence>MPFRLAEIPVEVLLDNFLPLLAVPDLNNLGSTNRFFYDLCNDSTFWKRRIQEDFNFPCDDTARSSGWKFIYRGLTNPHAYVWGESSKGRLGMPNIGRAIVGDVPWPVQLQIGRPGVRIVNLSAAGMSFFAIDSAGNLYAWGMLNGLGFAAPYNDGYSAPEKVALRPMRLQLPAPTHAISCGRLHATILDENMHIWTFLSFGRPFQLVTPFLDVGSPQTSPHQVVSGWDFSATLTKTGGVYVWFPWGQQISREIDDHNDIMDREGLRVIEMEEGVIPCATWQLHYDPHRLPDLPSLPSLSCGSYAKDIRLVKIAAMEHHLVGLTNQGHVVKFCLHGGELSRWTTWEYLPLFSDPDKIKEQVSSVVPGIQLPDSILITHISAQFSTFVAYSTGSSSVVLMGTKETDPHDRPQIIPSLQDRKVISVVIGDYHYGALTSTGKLLTWGGFSRGALGLGDPTTIEAGKPGGYADEMQRQTALSHGGPFPPPVTEPTEVRFDHGEKRRRERFCFAATAAGWHMGALVIDLEPDDNVDENEEAVRMPGGFPPSQETSDRSDVAAPRYPFIMGPSHMSIYRIGFAGRGGVRGSQPPRGRGG</sequence>
<dbReference type="STRING" id="765257.A0A0C9ZTR6"/>
<feature type="repeat" description="RCC1" evidence="1">
    <location>
        <begin position="135"/>
        <end position="191"/>
    </location>
</feature>
<dbReference type="AlphaFoldDB" id="A0A0C9ZTR6"/>
<gene>
    <name evidence="3" type="ORF">PISMIDRAFT_679658</name>
</gene>
<protein>
    <recommendedName>
        <fullName evidence="5">F-box domain-containing protein</fullName>
    </recommendedName>
</protein>
<dbReference type="InterPro" id="IPR000408">
    <property type="entry name" value="Reg_chr_condens"/>
</dbReference>
<dbReference type="OrthoDB" id="61110at2759"/>
<dbReference type="InterPro" id="IPR036047">
    <property type="entry name" value="F-box-like_dom_sf"/>
</dbReference>
<dbReference type="EMBL" id="KN833731">
    <property type="protein sequence ID" value="KIK23033.1"/>
    <property type="molecule type" value="Genomic_DNA"/>
</dbReference>
<dbReference type="InterPro" id="IPR051553">
    <property type="entry name" value="Ran_GTPase-activating"/>
</dbReference>
<accession>A0A0C9ZTR6</accession>
<dbReference type="SUPFAM" id="SSF50985">
    <property type="entry name" value="RCC1/BLIP-II"/>
    <property type="match status" value="1"/>
</dbReference>
<reference evidence="3 4" key="1">
    <citation type="submission" date="2014-04" db="EMBL/GenBank/DDBJ databases">
        <authorList>
            <consortium name="DOE Joint Genome Institute"/>
            <person name="Kuo A."/>
            <person name="Kohler A."/>
            <person name="Costa M.D."/>
            <person name="Nagy L.G."/>
            <person name="Floudas D."/>
            <person name="Copeland A."/>
            <person name="Barry K.W."/>
            <person name="Cichocki N."/>
            <person name="Veneault-Fourrey C."/>
            <person name="LaButti K."/>
            <person name="Lindquist E.A."/>
            <person name="Lipzen A."/>
            <person name="Lundell T."/>
            <person name="Morin E."/>
            <person name="Murat C."/>
            <person name="Sun H."/>
            <person name="Tunlid A."/>
            <person name="Henrissat B."/>
            <person name="Grigoriev I.V."/>
            <person name="Hibbett D.S."/>
            <person name="Martin F."/>
            <person name="Nordberg H.P."/>
            <person name="Cantor M.N."/>
            <person name="Hua S.X."/>
        </authorList>
    </citation>
    <scope>NUCLEOTIDE SEQUENCE [LARGE SCALE GENOMIC DNA]</scope>
    <source>
        <strain evidence="3 4">441</strain>
    </source>
</reference>
<evidence type="ECO:0000313" key="4">
    <source>
        <dbReference type="Proteomes" id="UP000054018"/>
    </source>
</evidence>
<keyword evidence="4" id="KW-1185">Reference proteome</keyword>
<feature type="region of interest" description="Disordered" evidence="2">
    <location>
        <begin position="533"/>
        <end position="552"/>
    </location>
</feature>
<dbReference type="GO" id="GO:0005085">
    <property type="term" value="F:guanyl-nucleotide exchange factor activity"/>
    <property type="evidence" value="ECO:0007669"/>
    <property type="project" value="TreeGrafter"/>
</dbReference>
<evidence type="ECO:0000256" key="2">
    <source>
        <dbReference type="SAM" id="MobiDB-lite"/>
    </source>
</evidence>
<feature type="repeat" description="RCC1" evidence="1">
    <location>
        <begin position="77"/>
        <end position="134"/>
    </location>
</feature>
<name>A0A0C9ZTR6_9AGAM</name>